<evidence type="ECO:0000313" key="12">
    <source>
        <dbReference type="EMBL" id="KLO20769.1"/>
    </source>
</evidence>
<dbReference type="GO" id="GO:0005506">
    <property type="term" value="F:iron ion binding"/>
    <property type="evidence" value="ECO:0007669"/>
    <property type="project" value="InterPro"/>
</dbReference>
<evidence type="ECO:0000256" key="11">
    <source>
        <dbReference type="SAM" id="Phobius"/>
    </source>
</evidence>
<dbReference type="EMBL" id="KQ085882">
    <property type="protein sequence ID" value="KLO20769.1"/>
    <property type="molecule type" value="Genomic_DNA"/>
</dbReference>
<dbReference type="InterPro" id="IPR002401">
    <property type="entry name" value="Cyt_P450_E_grp-I"/>
</dbReference>
<evidence type="ECO:0000256" key="9">
    <source>
        <dbReference type="PIRSR" id="PIRSR602401-1"/>
    </source>
</evidence>
<evidence type="ECO:0000256" key="3">
    <source>
        <dbReference type="ARBA" id="ARBA00010617"/>
    </source>
</evidence>
<dbReference type="GO" id="GO:0016705">
    <property type="term" value="F:oxidoreductase activity, acting on paired donors, with incorporation or reduction of molecular oxygen"/>
    <property type="evidence" value="ECO:0007669"/>
    <property type="project" value="InterPro"/>
</dbReference>
<evidence type="ECO:0000256" key="10">
    <source>
        <dbReference type="RuleBase" id="RU000461"/>
    </source>
</evidence>
<evidence type="ECO:0000256" key="1">
    <source>
        <dbReference type="ARBA" id="ARBA00001971"/>
    </source>
</evidence>
<dbReference type="Pfam" id="PF00067">
    <property type="entry name" value="p450"/>
    <property type="match status" value="2"/>
</dbReference>
<evidence type="ECO:0000256" key="2">
    <source>
        <dbReference type="ARBA" id="ARBA00005179"/>
    </source>
</evidence>
<reference evidence="12 13" key="1">
    <citation type="submission" date="2015-04" db="EMBL/GenBank/DDBJ databases">
        <title>Complete genome sequence of Schizopora paradoxa KUC8140, a cosmopolitan wood degrader in East Asia.</title>
        <authorList>
            <consortium name="DOE Joint Genome Institute"/>
            <person name="Min B."/>
            <person name="Park H."/>
            <person name="Jang Y."/>
            <person name="Kim J.-J."/>
            <person name="Kim K.H."/>
            <person name="Pangilinan J."/>
            <person name="Lipzen A."/>
            <person name="Riley R."/>
            <person name="Grigoriev I.V."/>
            <person name="Spatafora J.W."/>
            <person name="Choi I.-G."/>
        </authorList>
    </citation>
    <scope>NUCLEOTIDE SEQUENCE [LARGE SCALE GENOMIC DNA]</scope>
    <source>
        <strain evidence="12 13">KUC8140</strain>
    </source>
</reference>
<evidence type="ECO:0000256" key="7">
    <source>
        <dbReference type="ARBA" id="ARBA00023004"/>
    </source>
</evidence>
<accession>A0A0H2SA83</accession>
<dbReference type="PANTHER" id="PTHR24305:SF166">
    <property type="entry name" value="CYTOCHROME P450 12A4, MITOCHONDRIAL-RELATED"/>
    <property type="match status" value="1"/>
</dbReference>
<dbReference type="PANTHER" id="PTHR24305">
    <property type="entry name" value="CYTOCHROME P450"/>
    <property type="match status" value="1"/>
</dbReference>
<feature type="binding site" description="axial binding residue" evidence="9">
    <location>
        <position position="476"/>
    </location>
    <ligand>
        <name>heme</name>
        <dbReference type="ChEBI" id="CHEBI:30413"/>
    </ligand>
    <ligandPart>
        <name>Fe</name>
        <dbReference type="ChEBI" id="CHEBI:18248"/>
    </ligandPart>
</feature>
<comment type="pathway">
    <text evidence="2">Secondary metabolite biosynthesis.</text>
</comment>
<keyword evidence="4 9" id="KW-0349">Heme</keyword>
<gene>
    <name evidence="12" type="ORF">SCHPADRAFT_934581</name>
</gene>
<dbReference type="Gene3D" id="1.10.630.10">
    <property type="entry name" value="Cytochrome P450"/>
    <property type="match status" value="1"/>
</dbReference>
<keyword evidence="11" id="KW-1133">Transmembrane helix</keyword>
<name>A0A0H2SA83_9AGAM</name>
<dbReference type="OrthoDB" id="1470350at2759"/>
<organism evidence="12 13">
    <name type="scientific">Schizopora paradoxa</name>
    <dbReference type="NCBI Taxonomy" id="27342"/>
    <lineage>
        <taxon>Eukaryota</taxon>
        <taxon>Fungi</taxon>
        <taxon>Dikarya</taxon>
        <taxon>Basidiomycota</taxon>
        <taxon>Agaricomycotina</taxon>
        <taxon>Agaricomycetes</taxon>
        <taxon>Hymenochaetales</taxon>
        <taxon>Schizoporaceae</taxon>
        <taxon>Schizopora</taxon>
    </lineage>
</organism>
<dbReference type="InParanoid" id="A0A0H2SA83"/>
<dbReference type="AlphaFoldDB" id="A0A0H2SA83"/>
<dbReference type="GO" id="GO:0020037">
    <property type="term" value="F:heme binding"/>
    <property type="evidence" value="ECO:0007669"/>
    <property type="project" value="InterPro"/>
</dbReference>
<dbReference type="PROSITE" id="PS00086">
    <property type="entry name" value="CYTOCHROME_P450"/>
    <property type="match status" value="1"/>
</dbReference>
<dbReference type="InterPro" id="IPR036396">
    <property type="entry name" value="Cyt_P450_sf"/>
</dbReference>
<keyword evidence="11" id="KW-0812">Transmembrane</keyword>
<dbReference type="InterPro" id="IPR050121">
    <property type="entry name" value="Cytochrome_P450_monoxygenase"/>
</dbReference>
<keyword evidence="13" id="KW-1185">Reference proteome</keyword>
<proteinExistence type="inferred from homology"/>
<comment type="similarity">
    <text evidence="3 10">Belongs to the cytochrome P450 family.</text>
</comment>
<dbReference type="InterPro" id="IPR017972">
    <property type="entry name" value="Cyt_P450_CS"/>
</dbReference>
<dbReference type="GO" id="GO:0004497">
    <property type="term" value="F:monooxygenase activity"/>
    <property type="evidence" value="ECO:0007669"/>
    <property type="project" value="UniProtKB-KW"/>
</dbReference>
<dbReference type="Proteomes" id="UP000053477">
    <property type="component" value="Unassembled WGS sequence"/>
</dbReference>
<feature type="transmembrane region" description="Helical" evidence="11">
    <location>
        <begin position="16"/>
        <end position="36"/>
    </location>
</feature>
<dbReference type="PRINTS" id="PR00463">
    <property type="entry name" value="EP450I"/>
</dbReference>
<evidence type="ECO:0000256" key="5">
    <source>
        <dbReference type="ARBA" id="ARBA00022723"/>
    </source>
</evidence>
<evidence type="ECO:0000313" key="13">
    <source>
        <dbReference type="Proteomes" id="UP000053477"/>
    </source>
</evidence>
<keyword evidence="8 10" id="KW-0503">Monooxygenase</keyword>
<dbReference type="PRINTS" id="PR00385">
    <property type="entry name" value="P450"/>
</dbReference>
<sequence>MVRGWEDFHWPCSSQAAALSAVLTFVVLYVTSRWVAYQRTLSRCGDIPGPRYLAYSFGWLSYRAHISPLTPPRNFNFHSKHSVYEKYGWDIMSVAFAWPKARASYWIADAGAIKEINAARSKFIKPVALYRVLRFYGGNIVASEGEDWIRHRRVAQPAFSDRNNKLVWNETIRIVNEWIASWGETENSDIDNIVDVTRKIALFVIGSAGFGHSVSWSEDSDLNPGHRMTFRTALTIVCKDLFLKLIVPRWASRFSQRYKNIFIAFDELKLYMEEMILDRQANAQSQVRNDLFSNLILASHEETETKYKLSSEELMGDTFIFLLAGHETSAHTLAFAFALLALHPEEQELLYEEIRSVMKDGKLPEYKDMASLKRSTAVFYETLRLFPPVNVIPKVCAEDTTLSISAAASSFSEAQQKNLPRRSVAMSEGARVLIHIPGLHYNPRFWDEPESFKPERFLRDWPRDAFLPFSGGPRACIGRRFFEAEGIATLSSIVSQFKIEVKEEAQFSGETWEAKKTRILACKAGLTLT</sequence>
<dbReference type="SUPFAM" id="SSF48264">
    <property type="entry name" value="Cytochrome P450"/>
    <property type="match status" value="1"/>
</dbReference>
<keyword evidence="11" id="KW-0472">Membrane</keyword>
<keyword evidence="6 10" id="KW-0560">Oxidoreductase</keyword>
<keyword evidence="7 9" id="KW-0408">Iron</keyword>
<evidence type="ECO:0000256" key="6">
    <source>
        <dbReference type="ARBA" id="ARBA00023002"/>
    </source>
</evidence>
<keyword evidence="5 9" id="KW-0479">Metal-binding</keyword>
<evidence type="ECO:0000256" key="8">
    <source>
        <dbReference type="ARBA" id="ARBA00023033"/>
    </source>
</evidence>
<protein>
    <submittedName>
        <fullName evidence="12">Cytochrome P450</fullName>
    </submittedName>
</protein>
<dbReference type="InterPro" id="IPR001128">
    <property type="entry name" value="Cyt_P450"/>
</dbReference>
<dbReference type="STRING" id="27342.A0A0H2SA83"/>
<evidence type="ECO:0000256" key="4">
    <source>
        <dbReference type="ARBA" id="ARBA00022617"/>
    </source>
</evidence>
<comment type="cofactor">
    <cofactor evidence="1 9">
        <name>heme</name>
        <dbReference type="ChEBI" id="CHEBI:30413"/>
    </cofactor>
</comment>